<keyword evidence="4" id="KW-0804">Transcription</keyword>
<dbReference type="GO" id="GO:0003677">
    <property type="term" value="F:DNA binding"/>
    <property type="evidence" value="ECO:0007669"/>
    <property type="project" value="UniProtKB-KW"/>
</dbReference>
<dbReference type="PANTHER" id="PTHR30346:SF28">
    <property type="entry name" value="HTH-TYPE TRANSCRIPTIONAL REGULATOR CYNR"/>
    <property type="match status" value="1"/>
</dbReference>
<dbReference type="GO" id="GO:0003700">
    <property type="term" value="F:DNA-binding transcription factor activity"/>
    <property type="evidence" value="ECO:0007669"/>
    <property type="project" value="InterPro"/>
</dbReference>
<evidence type="ECO:0000256" key="2">
    <source>
        <dbReference type="ARBA" id="ARBA00023015"/>
    </source>
</evidence>
<dbReference type="PANTHER" id="PTHR30346">
    <property type="entry name" value="TRANSCRIPTIONAL DUAL REGULATOR HCAR-RELATED"/>
    <property type="match status" value="1"/>
</dbReference>
<dbReference type="GeneID" id="89509739"/>
<dbReference type="InterPro" id="IPR036390">
    <property type="entry name" value="WH_DNA-bd_sf"/>
</dbReference>
<comment type="similarity">
    <text evidence="1">Belongs to the LysR transcriptional regulatory family.</text>
</comment>
<feature type="domain" description="HTH lysR-type" evidence="5">
    <location>
        <begin position="1"/>
        <end position="58"/>
    </location>
</feature>
<dbReference type="SUPFAM" id="SSF53850">
    <property type="entry name" value="Periplasmic binding protein-like II"/>
    <property type="match status" value="1"/>
</dbReference>
<dbReference type="OrthoDB" id="1652954at2"/>
<organism evidence="6 7">
    <name type="scientific">Butyrivibrio fibrisolvens DSM 3071</name>
    <dbReference type="NCBI Taxonomy" id="1121131"/>
    <lineage>
        <taxon>Bacteria</taxon>
        <taxon>Bacillati</taxon>
        <taxon>Bacillota</taxon>
        <taxon>Clostridia</taxon>
        <taxon>Lachnospirales</taxon>
        <taxon>Lachnospiraceae</taxon>
        <taxon>Butyrivibrio</taxon>
    </lineage>
</organism>
<gene>
    <name evidence="6" type="ORF">SAMN02745229_03553</name>
</gene>
<dbReference type="Gene3D" id="3.40.190.290">
    <property type="match status" value="1"/>
</dbReference>
<dbReference type="InterPro" id="IPR000847">
    <property type="entry name" value="LysR_HTH_N"/>
</dbReference>
<evidence type="ECO:0000259" key="5">
    <source>
        <dbReference type="PROSITE" id="PS50931"/>
    </source>
</evidence>
<evidence type="ECO:0000313" key="6">
    <source>
        <dbReference type="EMBL" id="SHI74653.1"/>
    </source>
</evidence>
<dbReference type="RefSeq" id="WP_139263838.1">
    <property type="nucleotide sequence ID" value="NZ_FQXK01000039.1"/>
</dbReference>
<dbReference type="STRING" id="1121131.SAMN02745229_03553"/>
<dbReference type="SUPFAM" id="SSF46785">
    <property type="entry name" value="Winged helix' DNA-binding domain"/>
    <property type="match status" value="1"/>
</dbReference>
<dbReference type="CDD" id="cd05466">
    <property type="entry name" value="PBP2_LTTR_substrate"/>
    <property type="match status" value="1"/>
</dbReference>
<proteinExistence type="inferred from homology"/>
<dbReference type="Pfam" id="PF03466">
    <property type="entry name" value="LysR_substrate"/>
    <property type="match status" value="1"/>
</dbReference>
<dbReference type="AlphaFoldDB" id="A0A1M6DND2"/>
<dbReference type="Pfam" id="PF00126">
    <property type="entry name" value="HTH_1"/>
    <property type="match status" value="1"/>
</dbReference>
<protein>
    <submittedName>
        <fullName evidence="6">DNA-binding transcriptional regulator, LysR family</fullName>
    </submittedName>
</protein>
<dbReference type="Gene3D" id="1.10.10.10">
    <property type="entry name" value="Winged helix-like DNA-binding domain superfamily/Winged helix DNA-binding domain"/>
    <property type="match status" value="1"/>
</dbReference>
<dbReference type="GO" id="GO:0032993">
    <property type="term" value="C:protein-DNA complex"/>
    <property type="evidence" value="ECO:0007669"/>
    <property type="project" value="TreeGrafter"/>
</dbReference>
<dbReference type="InterPro" id="IPR005119">
    <property type="entry name" value="LysR_subst-bd"/>
</dbReference>
<evidence type="ECO:0000256" key="1">
    <source>
        <dbReference type="ARBA" id="ARBA00009437"/>
    </source>
</evidence>
<evidence type="ECO:0000256" key="3">
    <source>
        <dbReference type="ARBA" id="ARBA00023125"/>
    </source>
</evidence>
<dbReference type="EMBL" id="FQXK01000039">
    <property type="protein sequence ID" value="SHI74653.1"/>
    <property type="molecule type" value="Genomic_DNA"/>
</dbReference>
<keyword evidence="3 6" id="KW-0238">DNA-binding</keyword>
<reference evidence="7" key="1">
    <citation type="submission" date="2016-11" db="EMBL/GenBank/DDBJ databases">
        <authorList>
            <person name="Varghese N."/>
            <person name="Submissions S."/>
        </authorList>
    </citation>
    <scope>NUCLEOTIDE SEQUENCE [LARGE SCALE GENOMIC DNA]</scope>
    <source>
        <strain evidence="7">DSM 3071</strain>
    </source>
</reference>
<dbReference type="PROSITE" id="PS50931">
    <property type="entry name" value="HTH_LYSR"/>
    <property type="match status" value="1"/>
</dbReference>
<keyword evidence="2" id="KW-0805">Transcription regulation</keyword>
<evidence type="ECO:0000313" key="7">
    <source>
        <dbReference type="Proteomes" id="UP000184278"/>
    </source>
</evidence>
<evidence type="ECO:0000256" key="4">
    <source>
        <dbReference type="ARBA" id="ARBA00023163"/>
    </source>
</evidence>
<dbReference type="InterPro" id="IPR036388">
    <property type="entry name" value="WH-like_DNA-bd_sf"/>
</dbReference>
<keyword evidence="7" id="KW-1185">Reference proteome</keyword>
<dbReference type="Proteomes" id="UP000184278">
    <property type="component" value="Unassembled WGS sequence"/>
</dbReference>
<sequence>MNTKNFKCFQIVYEEKNITSAANKLFLSPQGLSKIIKALEEECGTALFVRTKEGLIPTESGKIFYEKSKEVTKNLNEMFSQIQVQGSKDKRFKIGFSLGTIRVVNIANLRKFMEAYPEISGSWRERVNAEVRHQVANGDIDFGIVVGIPKDKGLKAVRLCSLEVVLYVYKGHRLWDAEEVSLSDLRDEQIISMNENYHIYHDFVNACHIEDFNPSIIAKVGEGESIYTLVKNKVGIGISPRFLKEDASVRAIKIKDAYSWDIYGIYREESPDIELAQKLIQAISEA</sequence>
<name>A0A1M6DND2_BUTFI</name>
<accession>A0A1M6DND2</accession>